<dbReference type="Proteomes" id="UP000799538">
    <property type="component" value="Unassembled WGS sequence"/>
</dbReference>
<gene>
    <name evidence="3" type="ORF">BDZ85DRAFT_220267</name>
</gene>
<dbReference type="PANTHER" id="PTHR15243:SF0">
    <property type="entry name" value="SERINE_THREONINE-PROTEIN KINASE 19"/>
    <property type="match status" value="1"/>
</dbReference>
<evidence type="ECO:0000313" key="4">
    <source>
        <dbReference type="Proteomes" id="UP000799538"/>
    </source>
</evidence>
<dbReference type="Pfam" id="PF10494">
    <property type="entry name" value="Stk19"/>
    <property type="match status" value="1"/>
</dbReference>
<feature type="non-terminal residue" evidence="3">
    <location>
        <position position="419"/>
    </location>
</feature>
<dbReference type="GO" id="GO:0046579">
    <property type="term" value="P:positive regulation of Ras protein signal transduction"/>
    <property type="evidence" value="ECO:0007669"/>
    <property type="project" value="TreeGrafter"/>
</dbReference>
<dbReference type="AlphaFoldDB" id="A0A6A6G7V5"/>
<accession>A0A6A6G7V5</accession>
<feature type="region of interest" description="Disordered" evidence="2">
    <location>
        <begin position="274"/>
        <end position="301"/>
    </location>
</feature>
<comment type="similarity">
    <text evidence="1">Belongs to the STK19 family.</text>
</comment>
<evidence type="ECO:0000313" key="3">
    <source>
        <dbReference type="EMBL" id="KAF2221831.1"/>
    </source>
</evidence>
<dbReference type="OrthoDB" id="3980126at2759"/>
<name>A0A6A6G7V5_9PEZI</name>
<reference evidence="4" key="1">
    <citation type="journal article" date="2020" name="Stud. Mycol.">
        <title>101 Dothideomycetes genomes: A test case for predicting lifestyles and emergence of pathogens.</title>
        <authorList>
            <person name="Haridas S."/>
            <person name="Albert R."/>
            <person name="Binder M."/>
            <person name="Bloem J."/>
            <person name="LaButti K."/>
            <person name="Salamov A."/>
            <person name="Andreopoulos B."/>
            <person name="Baker S."/>
            <person name="Barry K."/>
            <person name="Bills G."/>
            <person name="Bluhm B."/>
            <person name="Cannon C."/>
            <person name="Castanera R."/>
            <person name="Culley D."/>
            <person name="Daum C."/>
            <person name="Ezra D."/>
            <person name="Gonzalez J."/>
            <person name="Henrissat B."/>
            <person name="Kuo A."/>
            <person name="Liang C."/>
            <person name="Lipzen A."/>
            <person name="Lutzoni F."/>
            <person name="Magnuson J."/>
            <person name="Mondo S."/>
            <person name="Nolan M."/>
            <person name="Ohm R."/>
            <person name="Pangilinan J."/>
            <person name="Park H.-J."/>
            <person name="Ramirez L."/>
            <person name="Alfaro M."/>
            <person name="Sun H."/>
            <person name="Tritt A."/>
            <person name="Yoshinaga Y."/>
            <person name="Zwiers L.-H."/>
            <person name="Turgeon B."/>
            <person name="Goodwin S."/>
            <person name="Spatafora J."/>
            <person name="Crous P."/>
            <person name="Grigoriev I."/>
        </authorList>
    </citation>
    <scope>NUCLEOTIDE SEQUENCE [LARGE SCALE GENOMIC DNA]</scope>
    <source>
        <strain evidence="4">CECT 20119</strain>
    </source>
</reference>
<evidence type="ECO:0000256" key="2">
    <source>
        <dbReference type="SAM" id="MobiDB-lite"/>
    </source>
</evidence>
<sequence>MSFSATGARRPLQSKPKQNPFLKRSSSSFSNHARTKPSAAEPVAKKIKTQHDSDDEALHHGGIITSLAQPGTPQDVVSLMNHIRSTMFDPIPERSSGMNSSRIAEVLNFRRDLAPIVSIAHIHALSASPTTTDREIAKLTQAGTIRRITIPGRGTGGSPIGHGLVLTSDWTSLIRSSLLPSDLQDAYISLLTLHPTSPTIPSSSLPPDSTRLLITHGFLTSTSALSLPLSAPISHTSAFSLGLSTPVANAGTTAPTGSLDAVGGIGAVHLRGGGTGGLPTSCPPTTSPSSSSSSSSPSASRSAECQGTLTFSLPNTASYLRLLTQTRAHLVSLICRSSPRHKEALSSLVRERWDGNVPGEEDAVGRAKRTRGEWSGVLPGRTKKWKGFCGVRFGWVLEEGVGSGVVEGFRTGGTGLGVR</sequence>
<keyword evidence="4" id="KW-1185">Reference proteome</keyword>
<feature type="compositionally biased region" description="Low complexity" evidence="2">
    <location>
        <begin position="287"/>
        <end position="301"/>
    </location>
</feature>
<evidence type="ECO:0000256" key="1">
    <source>
        <dbReference type="ARBA" id="ARBA00093458"/>
    </source>
</evidence>
<dbReference type="EMBL" id="ML992509">
    <property type="protein sequence ID" value="KAF2221831.1"/>
    <property type="molecule type" value="Genomic_DNA"/>
</dbReference>
<dbReference type="PANTHER" id="PTHR15243">
    <property type="entry name" value="SERINE/THREONINE-PROTEIN KINASE 19"/>
    <property type="match status" value="1"/>
</dbReference>
<feature type="region of interest" description="Disordered" evidence="2">
    <location>
        <begin position="1"/>
        <end position="55"/>
    </location>
</feature>
<dbReference type="GO" id="GO:0016301">
    <property type="term" value="F:kinase activity"/>
    <property type="evidence" value="ECO:0007669"/>
    <property type="project" value="UniProtKB-KW"/>
</dbReference>
<keyword evidence="3" id="KW-0418">Kinase</keyword>
<protein>
    <submittedName>
        <fullName evidence="3">Serine-threonine protein kinase 19</fullName>
    </submittedName>
</protein>
<proteinExistence type="inferred from homology"/>
<dbReference type="InterPro" id="IPR018865">
    <property type="entry name" value="STK19-like"/>
</dbReference>
<keyword evidence="3" id="KW-0808">Transferase</keyword>
<organism evidence="3 4">
    <name type="scientific">Elsinoe ampelina</name>
    <dbReference type="NCBI Taxonomy" id="302913"/>
    <lineage>
        <taxon>Eukaryota</taxon>
        <taxon>Fungi</taxon>
        <taxon>Dikarya</taxon>
        <taxon>Ascomycota</taxon>
        <taxon>Pezizomycotina</taxon>
        <taxon>Dothideomycetes</taxon>
        <taxon>Dothideomycetidae</taxon>
        <taxon>Myriangiales</taxon>
        <taxon>Elsinoaceae</taxon>
        <taxon>Elsinoe</taxon>
    </lineage>
</organism>